<proteinExistence type="predicted"/>
<keyword evidence="10 11" id="KW-0472">Membrane</keyword>
<evidence type="ECO:0000256" key="5">
    <source>
        <dbReference type="ARBA" id="ARBA00022692"/>
    </source>
</evidence>
<evidence type="ECO:0000256" key="2">
    <source>
        <dbReference type="ARBA" id="ARBA00004141"/>
    </source>
</evidence>
<dbReference type="CDD" id="cd08760">
    <property type="entry name" value="Cyt_b561_FRRS1_like"/>
    <property type="match status" value="1"/>
</dbReference>
<keyword evidence="5 11" id="KW-0812">Transmembrane</keyword>
<evidence type="ECO:0000313" key="13">
    <source>
        <dbReference type="EMBL" id="MFL4472125.1"/>
    </source>
</evidence>
<dbReference type="Gene3D" id="1.20.120.1770">
    <property type="match status" value="1"/>
</dbReference>
<keyword evidence="6" id="KW-0479">Metal-binding</keyword>
<keyword evidence="14" id="KW-1185">Reference proteome</keyword>
<dbReference type="EMBL" id="JBHDIY010000002">
    <property type="protein sequence ID" value="MFL4472125.1"/>
    <property type="molecule type" value="Genomic_DNA"/>
</dbReference>
<evidence type="ECO:0000313" key="14">
    <source>
        <dbReference type="Proteomes" id="UP001627408"/>
    </source>
</evidence>
<accession>A0ABW8UY81</accession>
<dbReference type="InterPro" id="IPR006593">
    <property type="entry name" value="Cyt_b561/ferric_Rdtase_TM"/>
</dbReference>
<comment type="caution">
    <text evidence="13">The sequence shown here is derived from an EMBL/GenBank/DDBJ whole genome shotgun (WGS) entry which is preliminary data.</text>
</comment>
<name>A0ABW8UY81_9RHOB</name>
<comment type="subcellular location">
    <subcellularLocation>
        <location evidence="2">Membrane</location>
        <topology evidence="2">Multi-pass membrane protein</topology>
    </subcellularLocation>
</comment>
<keyword evidence="7" id="KW-0249">Electron transport</keyword>
<evidence type="ECO:0000256" key="10">
    <source>
        <dbReference type="ARBA" id="ARBA00023136"/>
    </source>
</evidence>
<feature type="domain" description="Cytochrome b561" evidence="12">
    <location>
        <begin position="1"/>
        <end position="206"/>
    </location>
</feature>
<evidence type="ECO:0000256" key="7">
    <source>
        <dbReference type="ARBA" id="ARBA00022982"/>
    </source>
</evidence>
<evidence type="ECO:0000256" key="8">
    <source>
        <dbReference type="ARBA" id="ARBA00022989"/>
    </source>
</evidence>
<dbReference type="InterPro" id="IPR045150">
    <property type="entry name" value="CYB561D1/2"/>
</dbReference>
<dbReference type="PROSITE" id="PS50939">
    <property type="entry name" value="CYTOCHROME_B561"/>
    <property type="match status" value="1"/>
</dbReference>
<evidence type="ECO:0000259" key="12">
    <source>
        <dbReference type="PROSITE" id="PS50939"/>
    </source>
</evidence>
<evidence type="ECO:0000256" key="6">
    <source>
        <dbReference type="ARBA" id="ARBA00022723"/>
    </source>
</evidence>
<keyword evidence="3" id="KW-0813">Transport</keyword>
<feature type="transmembrane region" description="Helical" evidence="11">
    <location>
        <begin position="27"/>
        <end position="46"/>
    </location>
</feature>
<reference evidence="13 14" key="1">
    <citation type="submission" date="2024-08" db="EMBL/GenBank/DDBJ databases">
        <title>Tateyamaria sp. nov., isolated from marine algae.</title>
        <authorList>
            <person name="Choi B.J."/>
            <person name="Kim J.M."/>
            <person name="Lee J.K."/>
            <person name="Choi D.G."/>
            <person name="Bayburt H."/>
            <person name="Baek J.H."/>
            <person name="Han D.M."/>
            <person name="Jeon C.O."/>
        </authorList>
    </citation>
    <scope>NUCLEOTIDE SEQUENCE [LARGE SCALE GENOMIC DNA]</scope>
    <source>
        <strain evidence="13 14">KMU-156</strain>
    </source>
</reference>
<protein>
    <submittedName>
        <fullName evidence="13">Cytochrome b561 domain-containing protein</fullName>
    </submittedName>
</protein>
<evidence type="ECO:0000256" key="4">
    <source>
        <dbReference type="ARBA" id="ARBA00022617"/>
    </source>
</evidence>
<feature type="transmembrane region" description="Helical" evidence="11">
    <location>
        <begin position="176"/>
        <end position="196"/>
    </location>
</feature>
<dbReference type="PANTHER" id="PTHR15422">
    <property type="entry name" value="OS05G0565100 PROTEIN"/>
    <property type="match status" value="1"/>
</dbReference>
<sequence length="237" mass="26368">MWEWLLSPIDAAAPHAVGFSVAWHGRFMVLAWGILAPLAVVFARYFKVMPGQDWPRELDNQTWWRAHWIGQMVVMGLSVTALVLVLPLQWAEPNVHGILGLVVLVALVIQVLLGLFRGSKGGPTARADDGTLSGDHYDMTPRRRAFETLHKSIGYGVLVLGAVTIIYGLLHANGPNWMWIVLVLWWAGLVACSVIFERRGMAVPSYQAIWGDDPAHPGNTADTRATLHNQMNRIRNH</sequence>
<dbReference type="SMART" id="SM00665">
    <property type="entry name" value="B561"/>
    <property type="match status" value="1"/>
</dbReference>
<feature type="transmembrane region" description="Helical" evidence="11">
    <location>
        <begin position="67"/>
        <end position="90"/>
    </location>
</feature>
<feature type="transmembrane region" description="Helical" evidence="11">
    <location>
        <begin position="152"/>
        <end position="170"/>
    </location>
</feature>
<keyword evidence="4" id="KW-0349">Heme</keyword>
<evidence type="ECO:0000256" key="11">
    <source>
        <dbReference type="SAM" id="Phobius"/>
    </source>
</evidence>
<dbReference type="Pfam" id="PF03188">
    <property type="entry name" value="Cytochrom_B561"/>
    <property type="match status" value="1"/>
</dbReference>
<dbReference type="RefSeq" id="WP_407594012.1">
    <property type="nucleotide sequence ID" value="NZ_JBHDIY010000002.1"/>
</dbReference>
<dbReference type="PANTHER" id="PTHR15422:SF24">
    <property type="entry name" value="DOMON RELATED DOMAIN-CONTAINING PROTEIN"/>
    <property type="match status" value="1"/>
</dbReference>
<feature type="transmembrane region" description="Helical" evidence="11">
    <location>
        <begin position="96"/>
        <end position="116"/>
    </location>
</feature>
<gene>
    <name evidence="13" type="ORF">ACERZ8_20405</name>
</gene>
<evidence type="ECO:0000256" key="1">
    <source>
        <dbReference type="ARBA" id="ARBA00001970"/>
    </source>
</evidence>
<organism evidence="13 14">
    <name type="scientific">Tateyamaria armeniaca</name>
    <dbReference type="NCBI Taxonomy" id="2518930"/>
    <lineage>
        <taxon>Bacteria</taxon>
        <taxon>Pseudomonadati</taxon>
        <taxon>Pseudomonadota</taxon>
        <taxon>Alphaproteobacteria</taxon>
        <taxon>Rhodobacterales</taxon>
        <taxon>Roseobacteraceae</taxon>
        <taxon>Tateyamaria</taxon>
    </lineage>
</organism>
<keyword evidence="8 11" id="KW-1133">Transmembrane helix</keyword>
<dbReference type="Proteomes" id="UP001627408">
    <property type="component" value="Unassembled WGS sequence"/>
</dbReference>
<evidence type="ECO:0000256" key="3">
    <source>
        <dbReference type="ARBA" id="ARBA00022448"/>
    </source>
</evidence>
<keyword evidence="9" id="KW-0408">Iron</keyword>
<comment type="cofactor">
    <cofactor evidence="1">
        <name>heme b</name>
        <dbReference type="ChEBI" id="CHEBI:60344"/>
    </cofactor>
</comment>
<evidence type="ECO:0000256" key="9">
    <source>
        <dbReference type="ARBA" id="ARBA00023004"/>
    </source>
</evidence>